<protein>
    <submittedName>
        <fullName evidence="6">LysR family transcriptional regulator</fullName>
    </submittedName>
</protein>
<dbReference type="Pfam" id="PF00126">
    <property type="entry name" value="HTH_1"/>
    <property type="match status" value="1"/>
</dbReference>
<dbReference type="FunFam" id="1.10.10.10:FF:000001">
    <property type="entry name" value="LysR family transcriptional regulator"/>
    <property type="match status" value="1"/>
</dbReference>
<dbReference type="PANTHER" id="PTHR30346">
    <property type="entry name" value="TRANSCRIPTIONAL DUAL REGULATOR HCAR-RELATED"/>
    <property type="match status" value="1"/>
</dbReference>
<dbReference type="InterPro" id="IPR036390">
    <property type="entry name" value="WH_DNA-bd_sf"/>
</dbReference>
<evidence type="ECO:0000256" key="2">
    <source>
        <dbReference type="ARBA" id="ARBA00023015"/>
    </source>
</evidence>
<comment type="similarity">
    <text evidence="1">Belongs to the LysR transcriptional regulatory family.</text>
</comment>
<dbReference type="PANTHER" id="PTHR30346:SF0">
    <property type="entry name" value="HCA OPERON TRANSCRIPTIONAL ACTIVATOR HCAR"/>
    <property type="match status" value="1"/>
</dbReference>
<gene>
    <name evidence="6" type="ORF">DU478_14625</name>
</gene>
<evidence type="ECO:0000256" key="1">
    <source>
        <dbReference type="ARBA" id="ARBA00009437"/>
    </source>
</evidence>
<dbReference type="InterPro" id="IPR000847">
    <property type="entry name" value="LysR_HTH_N"/>
</dbReference>
<dbReference type="AlphaFoldDB" id="A0A369TKN6"/>
<dbReference type="RefSeq" id="WP_114511713.1">
    <property type="nucleotide sequence ID" value="NZ_QPMK01000012.1"/>
</dbReference>
<dbReference type="PRINTS" id="PR00039">
    <property type="entry name" value="HTHLYSR"/>
</dbReference>
<accession>A0A369TKN6</accession>
<dbReference type="Gene3D" id="3.40.190.10">
    <property type="entry name" value="Periplasmic binding protein-like II"/>
    <property type="match status" value="2"/>
</dbReference>
<evidence type="ECO:0000313" key="6">
    <source>
        <dbReference type="EMBL" id="RDD65402.1"/>
    </source>
</evidence>
<sequence>MIEIRHLRAFTVIANELHFGRAAQRMNIAQPALSRQIQNLEAGLGVQLFSRAKRQIALTAAGRVFLTRARRILQEIEDAEAEVRRVGSGQEGYVRVGFIHSSSYGITPGIVRRFRDRYPSVKLDLHEMPIDAQIEALLDGTIDVGVLRPPLADPRLSSHVLKSEHFVIAMSDAHPLAQRKSVSLSLVADEPFIFFTRDRSPLFYETIGAMCLDAGFTPRVDQYATQIHTMMGLVAAGLGMAIVPEVARNLKFPGLSVCDIEGDKRTVDVALGWRTRDDNPALAAFLSLTMSGSID</sequence>
<dbReference type="Proteomes" id="UP000253977">
    <property type="component" value="Unassembled WGS sequence"/>
</dbReference>
<dbReference type="PROSITE" id="PS50931">
    <property type="entry name" value="HTH_LYSR"/>
    <property type="match status" value="1"/>
</dbReference>
<keyword evidence="2" id="KW-0805">Transcription regulation</keyword>
<keyword evidence="7" id="KW-1185">Reference proteome</keyword>
<reference evidence="6 7" key="1">
    <citation type="submission" date="2018-07" db="EMBL/GenBank/DDBJ databases">
        <title>Thalassococcus profundi sp. nov., a marine bacterium isolated from deep seawater of Okinawa Trough.</title>
        <authorList>
            <person name="Yu M."/>
        </authorList>
    </citation>
    <scope>NUCLEOTIDE SEQUENCE [LARGE SCALE GENOMIC DNA]</scope>
    <source>
        <strain evidence="6 7">WRAS1</strain>
    </source>
</reference>
<dbReference type="OrthoDB" id="9815174at2"/>
<dbReference type="GO" id="GO:0032993">
    <property type="term" value="C:protein-DNA complex"/>
    <property type="evidence" value="ECO:0007669"/>
    <property type="project" value="TreeGrafter"/>
</dbReference>
<feature type="domain" description="HTH lysR-type" evidence="5">
    <location>
        <begin position="2"/>
        <end position="59"/>
    </location>
</feature>
<dbReference type="SUPFAM" id="SSF46785">
    <property type="entry name" value="Winged helix' DNA-binding domain"/>
    <property type="match status" value="1"/>
</dbReference>
<organism evidence="6 7">
    <name type="scientific">Thalassococcus profundi</name>
    <dbReference type="NCBI Taxonomy" id="2282382"/>
    <lineage>
        <taxon>Bacteria</taxon>
        <taxon>Pseudomonadati</taxon>
        <taxon>Pseudomonadota</taxon>
        <taxon>Alphaproteobacteria</taxon>
        <taxon>Rhodobacterales</taxon>
        <taxon>Roseobacteraceae</taxon>
        <taxon>Thalassococcus</taxon>
    </lineage>
</organism>
<dbReference type="GO" id="GO:0003700">
    <property type="term" value="F:DNA-binding transcription factor activity"/>
    <property type="evidence" value="ECO:0007669"/>
    <property type="project" value="InterPro"/>
</dbReference>
<dbReference type="EMBL" id="QPMK01000012">
    <property type="protein sequence ID" value="RDD65402.1"/>
    <property type="molecule type" value="Genomic_DNA"/>
</dbReference>
<dbReference type="Pfam" id="PF03466">
    <property type="entry name" value="LysR_substrate"/>
    <property type="match status" value="1"/>
</dbReference>
<dbReference type="SUPFAM" id="SSF53850">
    <property type="entry name" value="Periplasmic binding protein-like II"/>
    <property type="match status" value="1"/>
</dbReference>
<evidence type="ECO:0000256" key="4">
    <source>
        <dbReference type="ARBA" id="ARBA00023163"/>
    </source>
</evidence>
<dbReference type="Gene3D" id="1.10.10.10">
    <property type="entry name" value="Winged helix-like DNA-binding domain superfamily/Winged helix DNA-binding domain"/>
    <property type="match status" value="1"/>
</dbReference>
<evidence type="ECO:0000259" key="5">
    <source>
        <dbReference type="PROSITE" id="PS50931"/>
    </source>
</evidence>
<keyword evidence="4" id="KW-0804">Transcription</keyword>
<evidence type="ECO:0000313" key="7">
    <source>
        <dbReference type="Proteomes" id="UP000253977"/>
    </source>
</evidence>
<dbReference type="InterPro" id="IPR036388">
    <property type="entry name" value="WH-like_DNA-bd_sf"/>
</dbReference>
<evidence type="ECO:0000256" key="3">
    <source>
        <dbReference type="ARBA" id="ARBA00023125"/>
    </source>
</evidence>
<proteinExistence type="inferred from homology"/>
<dbReference type="GO" id="GO:0003677">
    <property type="term" value="F:DNA binding"/>
    <property type="evidence" value="ECO:0007669"/>
    <property type="project" value="UniProtKB-KW"/>
</dbReference>
<name>A0A369TKN6_9RHOB</name>
<keyword evidence="3" id="KW-0238">DNA-binding</keyword>
<dbReference type="InterPro" id="IPR005119">
    <property type="entry name" value="LysR_subst-bd"/>
</dbReference>
<dbReference type="CDD" id="cd08414">
    <property type="entry name" value="PBP2_LTTR_aromatics_like"/>
    <property type="match status" value="1"/>
</dbReference>
<comment type="caution">
    <text evidence="6">The sequence shown here is derived from an EMBL/GenBank/DDBJ whole genome shotgun (WGS) entry which is preliminary data.</text>
</comment>